<dbReference type="RefSeq" id="WP_062020094.1">
    <property type="nucleotide sequence ID" value="NZ_LQQC01000007.1"/>
</dbReference>
<dbReference type="PANTHER" id="PTHR30411">
    <property type="entry name" value="CYTOPLASMIC PROTEIN"/>
    <property type="match status" value="1"/>
</dbReference>
<dbReference type="EMBL" id="LQQC01000007">
    <property type="protein sequence ID" value="KXZ58998.1"/>
    <property type="molecule type" value="Genomic_DNA"/>
</dbReference>
<dbReference type="GO" id="GO:0002161">
    <property type="term" value="F:aminoacyl-tRNA deacylase activity"/>
    <property type="evidence" value="ECO:0007669"/>
    <property type="project" value="InterPro"/>
</dbReference>
<dbReference type="Gene3D" id="3.90.960.10">
    <property type="entry name" value="YbaK/aminoacyl-tRNA synthetase-associated domain"/>
    <property type="match status" value="1"/>
</dbReference>
<protein>
    <submittedName>
        <fullName evidence="2">YbaK / prolyl-tRNA synthetases associated domain protein</fullName>
    </submittedName>
</protein>
<dbReference type="PANTHER" id="PTHR30411:SF1">
    <property type="entry name" value="CYTOPLASMIC PROTEIN"/>
    <property type="match status" value="1"/>
</dbReference>
<dbReference type="PATRIC" id="fig|479117.4.peg.552"/>
<evidence type="ECO:0000313" key="3">
    <source>
        <dbReference type="Proteomes" id="UP000243589"/>
    </source>
</evidence>
<reference evidence="2 3" key="1">
    <citation type="submission" date="2016-01" db="EMBL/GenBank/DDBJ databases">
        <title>Use of Whole Genome Sequencing to ascertain that Brevibacterium massiliense (Roux, Raoult 2009) is a later heterotypic synonym of Brevibacterium ravenspurgense (Mages 2008).</title>
        <authorList>
            <person name="Bernier A.-M."/>
            <person name="Burdz T."/>
            <person name="Huynh C."/>
            <person name="Pachecho A.L."/>
            <person name="Wiebe D."/>
            <person name="Bonner C."/>
            <person name="Bernard K."/>
        </authorList>
    </citation>
    <scope>NUCLEOTIDE SEQUENCE [LARGE SCALE GENOMIC DNA]</scope>
    <source>
        <strain evidence="2 3">CCUG56047</strain>
    </source>
</reference>
<dbReference type="AlphaFoldDB" id="A0A150HB16"/>
<dbReference type="CDD" id="cd04333">
    <property type="entry name" value="ProX_deacylase"/>
    <property type="match status" value="1"/>
</dbReference>
<organism evidence="2 3">
    <name type="scientific">Brevibacterium ravenspurgense</name>
    <dbReference type="NCBI Taxonomy" id="479117"/>
    <lineage>
        <taxon>Bacteria</taxon>
        <taxon>Bacillati</taxon>
        <taxon>Actinomycetota</taxon>
        <taxon>Actinomycetes</taxon>
        <taxon>Micrococcales</taxon>
        <taxon>Brevibacteriaceae</taxon>
        <taxon>Brevibacterium</taxon>
    </lineage>
</organism>
<keyword evidence="2" id="KW-0436">Ligase</keyword>
<name>A0A150HB16_9MICO</name>
<keyword evidence="3" id="KW-1185">Reference proteome</keyword>
<dbReference type="Proteomes" id="UP000243589">
    <property type="component" value="Unassembled WGS sequence"/>
</dbReference>
<gene>
    <name evidence="2" type="ORF">Bravens_00550</name>
</gene>
<evidence type="ECO:0000313" key="2">
    <source>
        <dbReference type="EMBL" id="KXZ58998.1"/>
    </source>
</evidence>
<dbReference type="InterPro" id="IPR036754">
    <property type="entry name" value="YbaK/aa-tRNA-synt-asso_dom_sf"/>
</dbReference>
<proteinExistence type="predicted"/>
<comment type="caution">
    <text evidence="2">The sequence shown here is derived from an EMBL/GenBank/DDBJ whole genome shotgun (WGS) entry which is preliminary data.</text>
</comment>
<accession>A0A150HB16</accession>
<sequence length="154" mass="16265">MHERNQRVQADLDKAGITGEITIFTEHLPTAADAAAHLGIETGAIANSLIFRLDGEPVLIMTSGAHRVDTGFVEEQTGGKISRANADVVKAATGQVIGGVAPAGHSKPIRTFIDRALAAYPMLWAAAGTADSMFPLTYAELLRLTGGEEIDVER</sequence>
<feature type="domain" description="YbaK/aminoacyl-tRNA synthetase-associated" evidence="1">
    <location>
        <begin position="25"/>
        <end position="144"/>
    </location>
</feature>
<dbReference type="Pfam" id="PF04073">
    <property type="entry name" value="tRNA_edit"/>
    <property type="match status" value="1"/>
</dbReference>
<keyword evidence="2" id="KW-0030">Aminoacyl-tRNA synthetase</keyword>
<dbReference type="GO" id="GO:0004812">
    <property type="term" value="F:aminoacyl-tRNA ligase activity"/>
    <property type="evidence" value="ECO:0007669"/>
    <property type="project" value="UniProtKB-KW"/>
</dbReference>
<evidence type="ECO:0000259" key="1">
    <source>
        <dbReference type="Pfam" id="PF04073"/>
    </source>
</evidence>
<dbReference type="SUPFAM" id="SSF55826">
    <property type="entry name" value="YbaK/ProRS associated domain"/>
    <property type="match status" value="1"/>
</dbReference>
<dbReference type="InterPro" id="IPR007214">
    <property type="entry name" value="YbaK/aa-tRNA-synth-assoc-dom"/>
</dbReference>